<protein>
    <recommendedName>
        <fullName evidence="4">Right handed beta helix domain-containing protein</fullName>
    </recommendedName>
</protein>
<evidence type="ECO:0000313" key="3">
    <source>
        <dbReference type="Proteomes" id="UP001057580"/>
    </source>
</evidence>
<dbReference type="GeneID" id="74944618"/>
<dbReference type="EMBL" id="CP104003">
    <property type="protein sequence ID" value="UWM54251.1"/>
    <property type="molecule type" value="Genomic_DNA"/>
</dbReference>
<dbReference type="SUPFAM" id="SSF51126">
    <property type="entry name" value="Pectin lyase-like"/>
    <property type="match status" value="1"/>
</dbReference>
<evidence type="ECO:0000256" key="1">
    <source>
        <dbReference type="SAM" id="MobiDB-lite"/>
    </source>
</evidence>
<keyword evidence="3" id="KW-1185">Reference proteome</keyword>
<dbReference type="KEGG" id="ssai:N0B31_19310"/>
<feature type="region of interest" description="Disordered" evidence="1">
    <location>
        <begin position="1"/>
        <end position="26"/>
    </location>
</feature>
<organism evidence="2 3">
    <name type="scientific">Salinirubellus salinus</name>
    <dbReference type="NCBI Taxonomy" id="1364945"/>
    <lineage>
        <taxon>Archaea</taxon>
        <taxon>Methanobacteriati</taxon>
        <taxon>Methanobacteriota</taxon>
        <taxon>Stenosarchaea group</taxon>
        <taxon>Halobacteria</taxon>
        <taxon>Halobacteriales</taxon>
        <taxon>Natronomonadaceae</taxon>
        <taxon>Salinirubellus</taxon>
    </lineage>
</organism>
<evidence type="ECO:0008006" key="4">
    <source>
        <dbReference type="Google" id="ProtNLM"/>
    </source>
</evidence>
<accession>A0A9E7R291</accession>
<dbReference type="SMART" id="SM00710">
    <property type="entry name" value="PbH1"/>
    <property type="match status" value="4"/>
</dbReference>
<dbReference type="InterPro" id="IPR006626">
    <property type="entry name" value="PbH1"/>
</dbReference>
<name>A0A9E7R291_9EURY</name>
<evidence type="ECO:0000313" key="2">
    <source>
        <dbReference type="EMBL" id="UWM54251.1"/>
    </source>
</evidence>
<sequence>MATLNVQDYGADPTSGGDDSGAINAALDDASSGDTVLIPAVPNPDTDYYSIDPGSEVGVSLGASESGVTLAGEGYDSVLRQAGGRSGNMFTVRVDAGSSAITDLTIENLRVDGNARNNGGANNGWGIIVMKSDASQPQDRNIQVRGCWVEDALTAGIQVARATTVSYCTVANGDKHGISTTYARNMASGEVNRIDHCHTYGNTYYGVDMHGKAEVSNHRGENDGYGFKSSNDFDVYGAGTGHVHTCRNSKFEGWDIFGFQLTHPVEELYLEDVEVADGGGWGFRLSEGGNYYIRGNGIKTVNTGLTRGSEGGIRIGGQNGVNVVDESGTTAVMRVEDTNGNTGVAVNDSSSGSVDLVEYANVGTPVRENTSSGTNIESARQVSSVGAVSYPALSEVGAEAWGSDTTDTTDDTTTSDVEPASPMALTTTGGYAVTASGYAVTAGASVTPGTGGSAGNLVTDFESIADLGATFDYGDRAFLSTAANYEDGGSQSLAVGGSDGGYDEIVATPSASDPLPQFFEKGEVANYYVRADTKVGYTGAIFGAADDRNFYSFNIVWDLDGVVVYNKSGGSFTNVQQESWLSGVGDTNRWYQLRVVRDDGTLGGADDDIRLELRDPAADSTLWSYSFNDATHADAVGVGMHTNRFGSGATTFLDNIVKE</sequence>
<proteinExistence type="predicted"/>
<dbReference type="AlphaFoldDB" id="A0A9E7R291"/>
<gene>
    <name evidence="2" type="ORF">N0B31_19310</name>
</gene>
<feature type="compositionally biased region" description="Low complexity" evidence="1">
    <location>
        <begin position="403"/>
        <end position="416"/>
    </location>
</feature>
<dbReference type="InterPro" id="IPR012334">
    <property type="entry name" value="Pectin_lyas_fold"/>
</dbReference>
<dbReference type="Proteomes" id="UP001057580">
    <property type="component" value="Chromosome"/>
</dbReference>
<dbReference type="RefSeq" id="WP_260593245.1">
    <property type="nucleotide sequence ID" value="NZ_CP104003.1"/>
</dbReference>
<dbReference type="InterPro" id="IPR011050">
    <property type="entry name" value="Pectin_lyase_fold/virulence"/>
</dbReference>
<dbReference type="Gene3D" id="2.160.20.10">
    <property type="entry name" value="Single-stranded right-handed beta-helix, Pectin lyase-like"/>
    <property type="match status" value="1"/>
</dbReference>
<feature type="region of interest" description="Disordered" evidence="1">
    <location>
        <begin position="399"/>
        <end position="423"/>
    </location>
</feature>
<reference evidence="2" key="1">
    <citation type="submission" date="2022-09" db="EMBL/GenBank/DDBJ databases">
        <title>Diverse halophilic archaea isolated from saline environments.</title>
        <authorList>
            <person name="Cui H.-L."/>
        </authorList>
    </citation>
    <scope>NUCLEOTIDE SEQUENCE</scope>
    <source>
        <strain evidence="2">ZS-35-S2</strain>
    </source>
</reference>